<evidence type="ECO:0000256" key="1">
    <source>
        <dbReference type="ARBA" id="ARBA00004123"/>
    </source>
</evidence>
<dbReference type="AlphaFoldDB" id="A0ABD2Q1J8"/>
<evidence type="ECO:0000256" key="3">
    <source>
        <dbReference type="ARBA" id="ARBA00005043"/>
    </source>
</evidence>
<evidence type="ECO:0000256" key="5">
    <source>
        <dbReference type="ARBA" id="ARBA00020265"/>
    </source>
</evidence>
<gene>
    <name evidence="9" type="primary">ELP4</name>
    <name evidence="9" type="ORF">Ciccas_007897</name>
</gene>
<dbReference type="InterPro" id="IPR027417">
    <property type="entry name" value="P-loop_NTPase"/>
</dbReference>
<dbReference type="Gene3D" id="3.40.50.300">
    <property type="entry name" value="P-loop containing nucleotide triphosphate hydrolases"/>
    <property type="match status" value="1"/>
</dbReference>
<evidence type="ECO:0000256" key="2">
    <source>
        <dbReference type="ARBA" id="ARBA00004496"/>
    </source>
</evidence>
<evidence type="ECO:0000256" key="4">
    <source>
        <dbReference type="ARBA" id="ARBA00007573"/>
    </source>
</evidence>
<comment type="caution">
    <text evidence="9">The sequence shown here is derived from an EMBL/GenBank/DDBJ whole genome shotgun (WGS) entry which is preliminary data.</text>
</comment>
<dbReference type="GO" id="GO:0008033">
    <property type="term" value="P:tRNA processing"/>
    <property type="evidence" value="ECO:0007669"/>
    <property type="project" value="UniProtKB-KW"/>
</dbReference>
<organism evidence="9 10">
    <name type="scientific">Cichlidogyrus casuarinus</name>
    <dbReference type="NCBI Taxonomy" id="1844966"/>
    <lineage>
        <taxon>Eukaryota</taxon>
        <taxon>Metazoa</taxon>
        <taxon>Spiralia</taxon>
        <taxon>Lophotrochozoa</taxon>
        <taxon>Platyhelminthes</taxon>
        <taxon>Monogenea</taxon>
        <taxon>Monopisthocotylea</taxon>
        <taxon>Dactylogyridea</taxon>
        <taxon>Ancyrocephalidae</taxon>
        <taxon>Cichlidogyrus</taxon>
    </lineage>
</organism>
<comment type="pathway">
    <text evidence="3">tRNA modification; 5-methoxycarbonylmethyl-2-thiouridine-tRNA biosynthesis.</text>
</comment>
<comment type="subcellular location">
    <subcellularLocation>
        <location evidence="2">Cytoplasm</location>
    </subcellularLocation>
    <subcellularLocation>
        <location evidence="1">Nucleus</location>
    </subcellularLocation>
</comment>
<evidence type="ECO:0000313" key="10">
    <source>
        <dbReference type="Proteomes" id="UP001626550"/>
    </source>
</evidence>
<evidence type="ECO:0000256" key="8">
    <source>
        <dbReference type="ARBA" id="ARBA00023242"/>
    </source>
</evidence>
<sequence length="461" mass="51971">MSVLLQCSLCEGEFCTRHKQAEVHRCGKLVTATDTAREQATAGLGNVQEHLDRQRLASVSTSLSVTSKKKPMTEKNRQMLLRLKLTKAKMSAKPANATLATLSMESRVFLNFTTVQPQDGTSRLAGVKRSPKSGLFLTESGISTFNDILGGGVPLNHILLFFHDENKTYTNMIFRASMSESFLAGHDILYAGEFALDQLIEVNNVKCFSYNLQSLPDLFEAAQQRTNLPNLDVELQIAFRYKDMNLGEKTTSGRNYDFSKTLNIAQRKVRRNMKTLEIILDPLKTFHHNSANVISAIQELMLAKPTEVTRIFLNCVGSPLWGLECTERHIVFFILRLRHLVQSFDALIYISLERSIFQSLNQLPLVITYSDFVFEVQGLDTSDTVNPLFSEYCAFFNLLKIPSSSTLSYEPIVRPPSLNFAIKLKLHRLLFEPLHLPPLLQDDSTPAKLSCHQTSTNPIDF</sequence>
<dbReference type="Gene3D" id="4.10.1110.10">
    <property type="entry name" value="AN1-like Zinc finger"/>
    <property type="match status" value="1"/>
</dbReference>
<dbReference type="GO" id="GO:0005737">
    <property type="term" value="C:cytoplasm"/>
    <property type="evidence" value="ECO:0007669"/>
    <property type="project" value="UniProtKB-SubCell"/>
</dbReference>
<dbReference type="PANTHER" id="PTHR12896:SF1">
    <property type="entry name" value="ELONGATOR COMPLEX PROTEIN 4"/>
    <property type="match status" value="1"/>
</dbReference>
<reference evidence="9 10" key="1">
    <citation type="submission" date="2024-11" db="EMBL/GenBank/DDBJ databases">
        <title>Adaptive evolution of stress response genes in parasites aligns with host niche diversity.</title>
        <authorList>
            <person name="Hahn C."/>
            <person name="Resl P."/>
        </authorList>
    </citation>
    <scope>NUCLEOTIDE SEQUENCE [LARGE SCALE GENOMIC DNA]</scope>
    <source>
        <strain evidence="9">EGGRZ-B1_66</strain>
        <tissue evidence="9">Body</tissue>
    </source>
</reference>
<dbReference type="PANTHER" id="PTHR12896">
    <property type="entry name" value="PAX6 NEIGHBOR PROTEIN PAXNEB"/>
    <property type="match status" value="1"/>
</dbReference>
<name>A0ABD2Q1J8_9PLAT</name>
<dbReference type="InterPro" id="IPR008728">
    <property type="entry name" value="Elongator_complex_protein_4"/>
</dbReference>
<proteinExistence type="inferred from homology"/>
<evidence type="ECO:0000256" key="7">
    <source>
        <dbReference type="ARBA" id="ARBA00022694"/>
    </source>
</evidence>
<dbReference type="Proteomes" id="UP001626550">
    <property type="component" value="Unassembled WGS sequence"/>
</dbReference>
<dbReference type="Pfam" id="PF05625">
    <property type="entry name" value="PAXNEB"/>
    <property type="match status" value="1"/>
</dbReference>
<dbReference type="SUPFAM" id="SSF118310">
    <property type="entry name" value="AN1-like Zinc finger"/>
    <property type="match status" value="1"/>
</dbReference>
<keyword evidence="10" id="KW-1185">Reference proteome</keyword>
<evidence type="ECO:0000256" key="6">
    <source>
        <dbReference type="ARBA" id="ARBA00022490"/>
    </source>
</evidence>
<dbReference type="InterPro" id="IPR035896">
    <property type="entry name" value="AN1-like_Znf"/>
</dbReference>
<dbReference type="GO" id="GO:0005634">
    <property type="term" value="C:nucleus"/>
    <property type="evidence" value="ECO:0007669"/>
    <property type="project" value="UniProtKB-SubCell"/>
</dbReference>
<dbReference type="EMBL" id="JBJKFK010001289">
    <property type="protein sequence ID" value="KAL3313502.1"/>
    <property type="molecule type" value="Genomic_DNA"/>
</dbReference>
<protein>
    <recommendedName>
        <fullName evidence="5">Elongator complex protein 4</fullName>
    </recommendedName>
</protein>
<keyword evidence="6" id="KW-0963">Cytoplasm</keyword>
<evidence type="ECO:0000313" key="9">
    <source>
        <dbReference type="EMBL" id="KAL3313502.1"/>
    </source>
</evidence>
<accession>A0ABD2Q1J8</accession>
<comment type="similarity">
    <text evidence="4">Belongs to the ELP4 family.</text>
</comment>
<keyword evidence="8" id="KW-0539">Nucleus</keyword>
<keyword evidence="7" id="KW-0819">tRNA processing</keyword>